<dbReference type="InterPro" id="IPR037004">
    <property type="entry name" value="Exonuc_VII_ssu_sf"/>
</dbReference>
<evidence type="ECO:0000256" key="2">
    <source>
        <dbReference type="ARBA" id="ARBA00022490"/>
    </source>
</evidence>
<reference evidence="7 8" key="1">
    <citation type="submission" date="2022-10" db="EMBL/GenBank/DDBJ databases">
        <title>Paucibacter sp. hw1 Genome sequencing.</title>
        <authorList>
            <person name="Park S."/>
        </authorList>
    </citation>
    <scope>NUCLEOTIDE SEQUENCE [LARGE SCALE GENOMIC DNA]</scope>
    <source>
        <strain evidence="8">hw1</strain>
    </source>
</reference>
<comment type="caution">
    <text evidence="7">The sequence shown here is derived from an EMBL/GenBank/DDBJ whole genome shotgun (WGS) entry which is preliminary data.</text>
</comment>
<organism evidence="7 8">
    <name type="scientific">Roseateles albus</name>
    <dbReference type="NCBI Taxonomy" id="2987525"/>
    <lineage>
        <taxon>Bacteria</taxon>
        <taxon>Pseudomonadati</taxon>
        <taxon>Pseudomonadota</taxon>
        <taxon>Betaproteobacteria</taxon>
        <taxon>Burkholderiales</taxon>
        <taxon>Sphaerotilaceae</taxon>
        <taxon>Roseateles</taxon>
    </lineage>
</organism>
<keyword evidence="8" id="KW-1185">Reference proteome</keyword>
<sequence>MTRSSTSAKAASKDAAPTVATSYEHALGELERLVAVMEAGQLPLDQLLESYQRGAELLGFCRSRLQAVEQQVKVLEGEELKQWGES</sequence>
<comment type="similarity">
    <text evidence="1 6">Belongs to the XseB family.</text>
</comment>
<keyword evidence="3 6" id="KW-0540">Nuclease</keyword>
<accession>A0ABT5KK48</accession>
<evidence type="ECO:0000313" key="8">
    <source>
        <dbReference type="Proteomes" id="UP001221189"/>
    </source>
</evidence>
<dbReference type="EC" id="3.1.11.6" evidence="6"/>
<dbReference type="EMBL" id="JAQQXT010000015">
    <property type="protein sequence ID" value="MDC8773899.1"/>
    <property type="molecule type" value="Genomic_DNA"/>
</dbReference>
<protein>
    <recommendedName>
        <fullName evidence="6">Exodeoxyribonuclease 7 small subunit</fullName>
        <ecNumber evidence="6">3.1.11.6</ecNumber>
    </recommendedName>
    <alternativeName>
        <fullName evidence="6">Exodeoxyribonuclease VII small subunit</fullName>
        <shortName evidence="6">Exonuclease VII small subunit</shortName>
    </alternativeName>
</protein>
<dbReference type="SUPFAM" id="SSF116842">
    <property type="entry name" value="XseB-like"/>
    <property type="match status" value="1"/>
</dbReference>
<dbReference type="GO" id="GO:0008855">
    <property type="term" value="F:exodeoxyribonuclease VII activity"/>
    <property type="evidence" value="ECO:0007669"/>
    <property type="project" value="UniProtKB-EC"/>
</dbReference>
<comment type="subunit">
    <text evidence="6">Heterooligomer composed of large and small subunits.</text>
</comment>
<evidence type="ECO:0000256" key="1">
    <source>
        <dbReference type="ARBA" id="ARBA00009998"/>
    </source>
</evidence>
<keyword evidence="2 6" id="KW-0963">Cytoplasm</keyword>
<dbReference type="Pfam" id="PF02609">
    <property type="entry name" value="Exonuc_VII_S"/>
    <property type="match status" value="1"/>
</dbReference>
<dbReference type="Gene3D" id="1.10.287.1040">
    <property type="entry name" value="Exonuclease VII, small subunit"/>
    <property type="match status" value="1"/>
</dbReference>
<dbReference type="HAMAP" id="MF_00337">
    <property type="entry name" value="Exonuc_7_S"/>
    <property type="match status" value="1"/>
</dbReference>
<dbReference type="PANTHER" id="PTHR34137:SF1">
    <property type="entry name" value="EXODEOXYRIBONUCLEASE 7 SMALL SUBUNIT"/>
    <property type="match status" value="1"/>
</dbReference>
<dbReference type="RefSeq" id="WP_273601987.1">
    <property type="nucleotide sequence ID" value="NZ_JAQQXT010000015.1"/>
</dbReference>
<dbReference type="Proteomes" id="UP001221189">
    <property type="component" value="Unassembled WGS sequence"/>
</dbReference>
<keyword evidence="5 6" id="KW-0269">Exonuclease</keyword>
<dbReference type="PANTHER" id="PTHR34137">
    <property type="entry name" value="EXODEOXYRIBONUCLEASE 7 SMALL SUBUNIT"/>
    <property type="match status" value="1"/>
</dbReference>
<comment type="subcellular location">
    <subcellularLocation>
        <location evidence="6">Cytoplasm</location>
    </subcellularLocation>
</comment>
<dbReference type="NCBIfam" id="TIGR01280">
    <property type="entry name" value="xseB"/>
    <property type="match status" value="1"/>
</dbReference>
<keyword evidence="4 6" id="KW-0378">Hydrolase</keyword>
<name>A0ABT5KK48_9BURK</name>
<evidence type="ECO:0000256" key="6">
    <source>
        <dbReference type="HAMAP-Rule" id="MF_00337"/>
    </source>
</evidence>
<proteinExistence type="inferred from homology"/>
<evidence type="ECO:0000256" key="3">
    <source>
        <dbReference type="ARBA" id="ARBA00022722"/>
    </source>
</evidence>
<evidence type="ECO:0000256" key="5">
    <source>
        <dbReference type="ARBA" id="ARBA00022839"/>
    </source>
</evidence>
<dbReference type="InterPro" id="IPR003761">
    <property type="entry name" value="Exonuc_VII_S"/>
</dbReference>
<comment type="function">
    <text evidence="6">Bidirectionally degrades single-stranded DNA into large acid-insoluble oligonucleotides, which are then degraded further into small acid-soluble oligonucleotides.</text>
</comment>
<evidence type="ECO:0000313" key="7">
    <source>
        <dbReference type="EMBL" id="MDC8773899.1"/>
    </source>
</evidence>
<gene>
    <name evidence="6" type="primary">xseB</name>
    <name evidence="7" type="ORF">PRZ03_20215</name>
</gene>
<dbReference type="NCBIfam" id="NF002141">
    <property type="entry name" value="PRK00977.1-5"/>
    <property type="match status" value="1"/>
</dbReference>
<comment type="catalytic activity">
    <reaction evidence="6">
        <text>Exonucleolytic cleavage in either 5'- to 3'- or 3'- to 5'-direction to yield nucleoside 5'-phosphates.</text>
        <dbReference type="EC" id="3.1.11.6"/>
    </reaction>
</comment>
<evidence type="ECO:0000256" key="4">
    <source>
        <dbReference type="ARBA" id="ARBA00022801"/>
    </source>
</evidence>